<dbReference type="InterPro" id="IPR018062">
    <property type="entry name" value="HTH_AraC-typ_CS"/>
</dbReference>
<name>A0A6J5FAD0_9BURK</name>
<keyword evidence="2" id="KW-0238">DNA-binding</keyword>
<evidence type="ECO:0000256" key="1">
    <source>
        <dbReference type="ARBA" id="ARBA00023015"/>
    </source>
</evidence>
<dbReference type="EMBL" id="CADIKH010000142">
    <property type="protein sequence ID" value="CAB3774632.1"/>
    <property type="molecule type" value="Genomic_DNA"/>
</dbReference>
<evidence type="ECO:0000256" key="3">
    <source>
        <dbReference type="ARBA" id="ARBA00023163"/>
    </source>
</evidence>
<dbReference type="PRINTS" id="PR00032">
    <property type="entry name" value="HTHARAC"/>
</dbReference>
<feature type="domain" description="HTH araC/xylS-type" evidence="4">
    <location>
        <begin position="210"/>
        <end position="310"/>
    </location>
</feature>
<evidence type="ECO:0000256" key="2">
    <source>
        <dbReference type="ARBA" id="ARBA00023125"/>
    </source>
</evidence>
<dbReference type="PANTHER" id="PTHR46796">
    <property type="entry name" value="HTH-TYPE TRANSCRIPTIONAL ACTIVATOR RHAS-RELATED"/>
    <property type="match status" value="1"/>
</dbReference>
<keyword evidence="3" id="KW-0804">Transcription</keyword>
<dbReference type="Pfam" id="PF12833">
    <property type="entry name" value="HTH_18"/>
    <property type="match status" value="1"/>
</dbReference>
<dbReference type="InterPro" id="IPR009057">
    <property type="entry name" value="Homeodomain-like_sf"/>
</dbReference>
<accession>A0A6J5FAD0</accession>
<evidence type="ECO:0000313" key="6">
    <source>
        <dbReference type="Proteomes" id="UP000494363"/>
    </source>
</evidence>
<organism evidence="5 6">
    <name type="scientific">Paraburkholderia humisilvae</name>
    <dbReference type="NCBI Taxonomy" id="627669"/>
    <lineage>
        <taxon>Bacteria</taxon>
        <taxon>Pseudomonadati</taxon>
        <taxon>Pseudomonadota</taxon>
        <taxon>Betaproteobacteria</taxon>
        <taxon>Burkholderiales</taxon>
        <taxon>Burkholderiaceae</taxon>
        <taxon>Paraburkholderia</taxon>
    </lineage>
</organism>
<keyword evidence="1" id="KW-0805">Transcription regulation</keyword>
<dbReference type="Pfam" id="PF14525">
    <property type="entry name" value="AraC_binding_2"/>
    <property type="match status" value="1"/>
</dbReference>
<evidence type="ECO:0000259" key="4">
    <source>
        <dbReference type="PROSITE" id="PS01124"/>
    </source>
</evidence>
<dbReference type="Gene3D" id="1.10.10.60">
    <property type="entry name" value="Homeodomain-like"/>
    <property type="match status" value="1"/>
</dbReference>
<protein>
    <submittedName>
        <fullName evidence="5">HTH-type transcriptional activator RhaS</fullName>
    </submittedName>
</protein>
<sequence>MEQNTAFNAWNGARVDRDAWVDALSTRGWHCRFDVSHFGHSTMDIERAGQADISNINMAWQAVSPSLDRPGAVWSEEYLIVKLVRSGVLSIEQRGQTTKLGPGDIAVLDPQRMFIESMCEPAHFSALRIPKSTLRERGLRHSFPTALRPDMTLADVGAVRDFLLYLTAQAGKASESVLARLGDQFIDLFDVLTTGFDESAASRSGAATLLRARQLIARHLGDPDLSAGRIAGELNMSTSSLARVLRANGLSLMRYIWSLRLDQAARRLLGDVSHGEIKRIAYQCGFTSHAHFSRAFKARYGMTPSDYAGDHEMARRARAPRALTGNISGVGAS</sequence>
<keyword evidence="6" id="KW-1185">Reference proteome</keyword>
<dbReference type="PROSITE" id="PS01124">
    <property type="entry name" value="HTH_ARAC_FAMILY_2"/>
    <property type="match status" value="1"/>
</dbReference>
<evidence type="ECO:0000313" key="5">
    <source>
        <dbReference type="EMBL" id="CAB3774632.1"/>
    </source>
</evidence>
<dbReference type="SMART" id="SM00342">
    <property type="entry name" value="HTH_ARAC"/>
    <property type="match status" value="1"/>
</dbReference>
<dbReference type="AlphaFoldDB" id="A0A6J5FAD0"/>
<dbReference type="InterPro" id="IPR050204">
    <property type="entry name" value="AraC_XylS_family_regulators"/>
</dbReference>
<dbReference type="Proteomes" id="UP000494363">
    <property type="component" value="Unassembled WGS sequence"/>
</dbReference>
<dbReference type="InterPro" id="IPR035418">
    <property type="entry name" value="AraC-bd_2"/>
</dbReference>
<gene>
    <name evidence="5" type="primary">rhaS_33</name>
    <name evidence="5" type="ORF">LMG29542_08010</name>
</gene>
<dbReference type="PANTHER" id="PTHR46796:SF6">
    <property type="entry name" value="ARAC SUBFAMILY"/>
    <property type="match status" value="1"/>
</dbReference>
<dbReference type="GO" id="GO:0043565">
    <property type="term" value="F:sequence-specific DNA binding"/>
    <property type="evidence" value="ECO:0007669"/>
    <property type="project" value="InterPro"/>
</dbReference>
<reference evidence="5 6" key="1">
    <citation type="submission" date="2020-04" db="EMBL/GenBank/DDBJ databases">
        <authorList>
            <person name="De Canck E."/>
        </authorList>
    </citation>
    <scope>NUCLEOTIDE SEQUENCE [LARGE SCALE GENOMIC DNA]</scope>
    <source>
        <strain evidence="5 6">LMG 29542</strain>
    </source>
</reference>
<dbReference type="PROSITE" id="PS00041">
    <property type="entry name" value="HTH_ARAC_FAMILY_1"/>
    <property type="match status" value="1"/>
</dbReference>
<dbReference type="GO" id="GO:0003700">
    <property type="term" value="F:DNA-binding transcription factor activity"/>
    <property type="evidence" value="ECO:0007669"/>
    <property type="project" value="InterPro"/>
</dbReference>
<dbReference type="InterPro" id="IPR020449">
    <property type="entry name" value="Tscrpt_reg_AraC-type_HTH"/>
</dbReference>
<dbReference type="InterPro" id="IPR018060">
    <property type="entry name" value="HTH_AraC"/>
</dbReference>
<proteinExistence type="predicted"/>
<dbReference type="SUPFAM" id="SSF46689">
    <property type="entry name" value="Homeodomain-like"/>
    <property type="match status" value="1"/>
</dbReference>